<evidence type="ECO:0000313" key="2">
    <source>
        <dbReference type="EMBL" id="OGM53781.1"/>
    </source>
</evidence>
<gene>
    <name evidence="2" type="ORF">A3E44_05175</name>
</gene>
<protein>
    <recommendedName>
        <fullName evidence="1">DUF6922 domain-containing protein</fullName>
    </recommendedName>
</protein>
<evidence type="ECO:0000313" key="3">
    <source>
        <dbReference type="Proteomes" id="UP000178603"/>
    </source>
</evidence>
<feature type="domain" description="DUF6922" evidence="1">
    <location>
        <begin position="12"/>
        <end position="57"/>
    </location>
</feature>
<accession>A0A1F8AQ66</accession>
<dbReference type="InterPro" id="IPR053830">
    <property type="entry name" value="DUF6922"/>
</dbReference>
<dbReference type="Proteomes" id="UP000178603">
    <property type="component" value="Unassembled WGS sequence"/>
</dbReference>
<proteinExistence type="predicted"/>
<sequence length="99" mass="11924">MPTIPQSLQGVLWSRKIKNLDLKKDKNYIIHQVLAYGTWEDLKWLFKTYSRLQIKNIFLKYPAKDYKPVVFNFVTKILLGLKQYPDQQKYVTTYPRIIE</sequence>
<reference evidence="2 3" key="1">
    <citation type="journal article" date="2016" name="Nat. Commun.">
        <title>Thousands of microbial genomes shed light on interconnected biogeochemical processes in an aquifer system.</title>
        <authorList>
            <person name="Anantharaman K."/>
            <person name="Brown C.T."/>
            <person name="Hug L.A."/>
            <person name="Sharon I."/>
            <person name="Castelle C.J."/>
            <person name="Probst A.J."/>
            <person name="Thomas B.C."/>
            <person name="Singh A."/>
            <person name="Wilkins M.J."/>
            <person name="Karaoz U."/>
            <person name="Brodie E.L."/>
            <person name="Williams K.H."/>
            <person name="Hubbard S.S."/>
            <person name="Banfield J.F."/>
        </authorList>
    </citation>
    <scope>NUCLEOTIDE SEQUENCE [LARGE SCALE GENOMIC DNA]</scope>
</reference>
<comment type="caution">
    <text evidence="2">The sequence shown here is derived from an EMBL/GenBank/DDBJ whole genome shotgun (WGS) entry which is preliminary data.</text>
</comment>
<evidence type="ECO:0000259" key="1">
    <source>
        <dbReference type="Pfam" id="PF21956"/>
    </source>
</evidence>
<dbReference type="AlphaFoldDB" id="A0A1F8AQ66"/>
<organism evidence="2 3">
    <name type="scientific">Candidatus Woesebacteria bacterium RIFCSPHIGHO2_12_FULL_41_24</name>
    <dbReference type="NCBI Taxonomy" id="1802510"/>
    <lineage>
        <taxon>Bacteria</taxon>
        <taxon>Candidatus Woeseibacteriota</taxon>
    </lineage>
</organism>
<dbReference type="EMBL" id="MGGW01000020">
    <property type="protein sequence ID" value="OGM53781.1"/>
    <property type="molecule type" value="Genomic_DNA"/>
</dbReference>
<name>A0A1F8AQ66_9BACT</name>
<dbReference type="Pfam" id="PF21956">
    <property type="entry name" value="DUF6922"/>
    <property type="match status" value="1"/>
</dbReference>